<evidence type="ECO:0000313" key="2">
    <source>
        <dbReference type="EnsemblPlants" id="OGLUM08G06880.1"/>
    </source>
</evidence>
<name>A0A0E0ASB4_9ORYZ</name>
<evidence type="ECO:0000313" key="3">
    <source>
        <dbReference type="Proteomes" id="UP000026961"/>
    </source>
</evidence>
<evidence type="ECO:0000256" key="1">
    <source>
        <dbReference type="SAM" id="MobiDB-lite"/>
    </source>
</evidence>
<organism evidence="2">
    <name type="scientific">Oryza glumipatula</name>
    <dbReference type="NCBI Taxonomy" id="40148"/>
    <lineage>
        <taxon>Eukaryota</taxon>
        <taxon>Viridiplantae</taxon>
        <taxon>Streptophyta</taxon>
        <taxon>Embryophyta</taxon>
        <taxon>Tracheophyta</taxon>
        <taxon>Spermatophyta</taxon>
        <taxon>Magnoliopsida</taxon>
        <taxon>Liliopsida</taxon>
        <taxon>Poales</taxon>
        <taxon>Poaceae</taxon>
        <taxon>BOP clade</taxon>
        <taxon>Oryzoideae</taxon>
        <taxon>Oryzeae</taxon>
        <taxon>Oryzinae</taxon>
        <taxon>Oryza</taxon>
    </lineage>
</organism>
<dbReference type="Gramene" id="OGLUM08G06880.1">
    <property type="protein sequence ID" value="OGLUM08G06880.1"/>
    <property type="gene ID" value="OGLUM08G06880"/>
</dbReference>
<protein>
    <submittedName>
        <fullName evidence="2">Uncharacterized protein</fullName>
    </submittedName>
</protein>
<keyword evidence="3" id="KW-1185">Reference proteome</keyword>
<dbReference type="AlphaFoldDB" id="A0A0E0ASB4"/>
<dbReference type="Proteomes" id="UP000026961">
    <property type="component" value="Chromosome 8"/>
</dbReference>
<sequence>MFSSDAHPGRSAEKVREEAGTAQARALLRQQKRRLWWLVSKGKGKGKGVKWIRLDETKLVARGLGRQRSGKGEADGRP</sequence>
<accession>A0A0E0ASB4</accession>
<reference evidence="2" key="1">
    <citation type="submission" date="2015-04" db="UniProtKB">
        <authorList>
            <consortium name="EnsemblPlants"/>
        </authorList>
    </citation>
    <scope>IDENTIFICATION</scope>
</reference>
<reference evidence="2" key="2">
    <citation type="submission" date="2018-05" db="EMBL/GenBank/DDBJ databases">
        <title>OgluRS3 (Oryza glumaepatula Reference Sequence Version 3).</title>
        <authorList>
            <person name="Zhang J."/>
            <person name="Kudrna D."/>
            <person name="Lee S."/>
            <person name="Talag J."/>
            <person name="Welchert J."/>
            <person name="Wing R.A."/>
        </authorList>
    </citation>
    <scope>NUCLEOTIDE SEQUENCE [LARGE SCALE GENOMIC DNA]</scope>
</reference>
<dbReference type="HOGENOM" id="CLU_2625985_0_0_1"/>
<proteinExistence type="predicted"/>
<dbReference type="EnsemblPlants" id="OGLUM08G06880.1">
    <property type="protein sequence ID" value="OGLUM08G06880.1"/>
    <property type="gene ID" value="OGLUM08G06880"/>
</dbReference>
<feature type="region of interest" description="Disordered" evidence="1">
    <location>
        <begin position="1"/>
        <end position="21"/>
    </location>
</feature>
<feature type="compositionally biased region" description="Basic and acidic residues" evidence="1">
    <location>
        <begin position="7"/>
        <end position="19"/>
    </location>
</feature>